<dbReference type="GO" id="GO:0030424">
    <property type="term" value="C:axon"/>
    <property type="evidence" value="ECO:0007669"/>
    <property type="project" value="TreeGrafter"/>
</dbReference>
<name>A0AA40KX34_9HYME</name>
<dbReference type="GO" id="GO:0005886">
    <property type="term" value="C:plasma membrane"/>
    <property type="evidence" value="ECO:0007669"/>
    <property type="project" value="TreeGrafter"/>
</dbReference>
<dbReference type="GO" id="GO:0098632">
    <property type="term" value="F:cell-cell adhesion mediator activity"/>
    <property type="evidence" value="ECO:0007669"/>
    <property type="project" value="TreeGrafter"/>
</dbReference>
<dbReference type="PANTHER" id="PTHR10075:SF100">
    <property type="entry name" value="FASCICLIN-2"/>
    <property type="match status" value="1"/>
</dbReference>
<dbReference type="InterPro" id="IPR036179">
    <property type="entry name" value="Ig-like_dom_sf"/>
</dbReference>
<evidence type="ECO:0000313" key="3">
    <source>
        <dbReference type="EMBL" id="KAK1136251.1"/>
    </source>
</evidence>
<dbReference type="InterPro" id="IPR007110">
    <property type="entry name" value="Ig-like_dom"/>
</dbReference>
<dbReference type="EMBL" id="JAHYIQ010000001">
    <property type="protein sequence ID" value="KAK1136251.1"/>
    <property type="molecule type" value="Genomic_DNA"/>
</dbReference>
<feature type="domain" description="Ig-like" evidence="2">
    <location>
        <begin position="49"/>
        <end position="146"/>
    </location>
</feature>
<evidence type="ECO:0000313" key="4">
    <source>
        <dbReference type="Proteomes" id="UP001177670"/>
    </source>
</evidence>
<keyword evidence="4" id="KW-1185">Reference proteome</keyword>
<dbReference type="InterPro" id="IPR013783">
    <property type="entry name" value="Ig-like_fold"/>
</dbReference>
<dbReference type="Proteomes" id="UP001177670">
    <property type="component" value="Unassembled WGS sequence"/>
</dbReference>
<accession>A0AA40KX34</accession>
<comment type="caution">
    <text evidence="3">The sequence shown here is derived from an EMBL/GenBank/DDBJ whole genome shotgun (WGS) entry which is preliminary data.</text>
</comment>
<proteinExistence type="predicted"/>
<dbReference type="GO" id="GO:0007156">
    <property type="term" value="P:homophilic cell adhesion via plasma membrane adhesion molecules"/>
    <property type="evidence" value="ECO:0007669"/>
    <property type="project" value="TreeGrafter"/>
</dbReference>
<keyword evidence="1" id="KW-0393">Immunoglobulin domain</keyword>
<organism evidence="3 4">
    <name type="scientific">Melipona bicolor</name>
    <dbReference type="NCBI Taxonomy" id="60889"/>
    <lineage>
        <taxon>Eukaryota</taxon>
        <taxon>Metazoa</taxon>
        <taxon>Ecdysozoa</taxon>
        <taxon>Arthropoda</taxon>
        <taxon>Hexapoda</taxon>
        <taxon>Insecta</taxon>
        <taxon>Pterygota</taxon>
        <taxon>Neoptera</taxon>
        <taxon>Endopterygota</taxon>
        <taxon>Hymenoptera</taxon>
        <taxon>Apocrita</taxon>
        <taxon>Aculeata</taxon>
        <taxon>Apoidea</taxon>
        <taxon>Anthophila</taxon>
        <taxon>Apidae</taxon>
        <taxon>Melipona</taxon>
    </lineage>
</organism>
<protein>
    <recommendedName>
        <fullName evidence="2">Ig-like domain-containing protein</fullName>
    </recommendedName>
</protein>
<dbReference type="AlphaFoldDB" id="A0AA40KX34"/>
<evidence type="ECO:0000256" key="1">
    <source>
        <dbReference type="ARBA" id="ARBA00023319"/>
    </source>
</evidence>
<dbReference type="Gene3D" id="2.60.40.10">
    <property type="entry name" value="Immunoglobulins"/>
    <property type="match status" value="1"/>
</dbReference>
<dbReference type="SMART" id="SM00408">
    <property type="entry name" value="IGc2"/>
    <property type="match status" value="1"/>
</dbReference>
<dbReference type="GO" id="GO:0070593">
    <property type="term" value="P:dendrite self-avoidance"/>
    <property type="evidence" value="ECO:0007669"/>
    <property type="project" value="TreeGrafter"/>
</dbReference>
<dbReference type="CDD" id="cd00096">
    <property type="entry name" value="Ig"/>
    <property type="match status" value="1"/>
</dbReference>
<dbReference type="PROSITE" id="PS50835">
    <property type="entry name" value="IG_LIKE"/>
    <property type="match status" value="1"/>
</dbReference>
<evidence type="ECO:0000259" key="2">
    <source>
        <dbReference type="PROSITE" id="PS50835"/>
    </source>
</evidence>
<dbReference type="InterPro" id="IPR003599">
    <property type="entry name" value="Ig_sub"/>
</dbReference>
<reference evidence="3" key="1">
    <citation type="submission" date="2021-10" db="EMBL/GenBank/DDBJ databases">
        <title>Melipona bicolor Genome sequencing and assembly.</title>
        <authorList>
            <person name="Araujo N.S."/>
            <person name="Arias M.C."/>
        </authorList>
    </citation>
    <scope>NUCLEOTIDE SEQUENCE</scope>
    <source>
        <strain evidence="3">USP_2M_L1-L4_2017</strain>
        <tissue evidence="3">Whole body</tissue>
    </source>
</reference>
<sequence length="156" mass="17135">MHTFLGEFRSLYLRVVIYGDRQCVSLFASSSPEVQVSLIRVGARSGVVPAVFGQDGDLYFSVSPGEHTVVEGSPVRLRCEAQPSSRVKYSWKIDGQPLAPSPRRHQDDGDLRITRVNRILDSGNFVCVATHEETGFSIESSPAKIDIQCESAFSSS</sequence>
<dbReference type="Pfam" id="PF13927">
    <property type="entry name" value="Ig_3"/>
    <property type="match status" value="1"/>
</dbReference>
<dbReference type="PANTHER" id="PTHR10075">
    <property type="entry name" value="BASIGIN RELATED"/>
    <property type="match status" value="1"/>
</dbReference>
<gene>
    <name evidence="3" type="ORF">K0M31_000816</name>
</gene>
<dbReference type="SUPFAM" id="SSF48726">
    <property type="entry name" value="Immunoglobulin"/>
    <property type="match status" value="1"/>
</dbReference>
<dbReference type="GO" id="GO:0007411">
    <property type="term" value="P:axon guidance"/>
    <property type="evidence" value="ECO:0007669"/>
    <property type="project" value="TreeGrafter"/>
</dbReference>
<dbReference type="InterPro" id="IPR003598">
    <property type="entry name" value="Ig_sub2"/>
</dbReference>
<dbReference type="SMART" id="SM00409">
    <property type="entry name" value="IG"/>
    <property type="match status" value="1"/>
</dbReference>